<dbReference type="SMART" id="SM00419">
    <property type="entry name" value="HTH_CRP"/>
    <property type="match status" value="1"/>
</dbReference>
<keyword evidence="2" id="KW-0238">DNA-binding</keyword>
<dbReference type="EMBL" id="CP033930">
    <property type="protein sequence ID" value="AZB17683.1"/>
    <property type="molecule type" value="Genomic_DNA"/>
</dbReference>
<organism evidence="6 7">
    <name type="scientific">Chryseobacterium indologenes</name>
    <name type="common">Flavobacterium indologenes</name>
    <dbReference type="NCBI Taxonomy" id="253"/>
    <lineage>
        <taxon>Bacteria</taxon>
        <taxon>Pseudomonadati</taxon>
        <taxon>Bacteroidota</taxon>
        <taxon>Flavobacteriia</taxon>
        <taxon>Flavobacteriales</taxon>
        <taxon>Weeksellaceae</taxon>
        <taxon>Chryseobacterium group</taxon>
        <taxon>Chryseobacterium</taxon>
    </lineage>
</organism>
<dbReference type="GO" id="GO:0003700">
    <property type="term" value="F:DNA-binding transcription factor activity"/>
    <property type="evidence" value="ECO:0007669"/>
    <property type="project" value="TreeGrafter"/>
</dbReference>
<dbReference type="SUPFAM" id="SSF51206">
    <property type="entry name" value="cAMP-binding domain-like"/>
    <property type="match status" value="1"/>
</dbReference>
<evidence type="ECO:0000259" key="4">
    <source>
        <dbReference type="PROSITE" id="PS50042"/>
    </source>
</evidence>
<dbReference type="Pfam" id="PF00027">
    <property type="entry name" value="cNMP_binding"/>
    <property type="match status" value="1"/>
</dbReference>
<dbReference type="CDD" id="cd00092">
    <property type="entry name" value="HTH_CRP"/>
    <property type="match status" value="1"/>
</dbReference>
<evidence type="ECO:0000256" key="1">
    <source>
        <dbReference type="ARBA" id="ARBA00023015"/>
    </source>
</evidence>
<proteinExistence type="predicted"/>
<sequence length="197" mass="22836">MLISEEMLLAYGATYENYNPQDMIFTEGSIPRFYFQIVTGTVELNNYREDGKEFIQNILSDGQSIGESILFVKQPYPMNAQAISPCTVLRLPETDFLSLLENNTEVVRQIFELLSERLYYKYTMLFGVSSNDPSIKIKSLLDYLKLTKGSKENSFVVPYTRQQIANLTGLRVETVIRTIKKMQEENIVRIQNRKIIY</sequence>
<dbReference type="AlphaFoldDB" id="A0AAD1DVB5"/>
<dbReference type="Pfam" id="PF13545">
    <property type="entry name" value="HTH_Crp_2"/>
    <property type="match status" value="1"/>
</dbReference>
<dbReference type="RefSeq" id="WP_061085627.1">
    <property type="nucleotide sequence ID" value="NZ_CP022058.2"/>
</dbReference>
<evidence type="ECO:0000259" key="5">
    <source>
        <dbReference type="PROSITE" id="PS51063"/>
    </source>
</evidence>
<dbReference type="GO" id="GO:0005829">
    <property type="term" value="C:cytosol"/>
    <property type="evidence" value="ECO:0007669"/>
    <property type="project" value="TreeGrafter"/>
</dbReference>
<dbReference type="SUPFAM" id="SSF46785">
    <property type="entry name" value="Winged helix' DNA-binding domain"/>
    <property type="match status" value="1"/>
</dbReference>
<dbReference type="KEGG" id="cio:CEQ15_10350"/>
<dbReference type="PANTHER" id="PTHR24567">
    <property type="entry name" value="CRP FAMILY TRANSCRIPTIONAL REGULATORY PROTEIN"/>
    <property type="match status" value="1"/>
</dbReference>
<name>A0AAD1DVB5_CHRID</name>
<dbReference type="Gene3D" id="2.60.120.10">
    <property type="entry name" value="Jelly Rolls"/>
    <property type="match status" value="1"/>
</dbReference>
<dbReference type="PROSITE" id="PS51063">
    <property type="entry name" value="HTH_CRP_2"/>
    <property type="match status" value="1"/>
</dbReference>
<dbReference type="InterPro" id="IPR018490">
    <property type="entry name" value="cNMP-bd_dom_sf"/>
</dbReference>
<dbReference type="PANTHER" id="PTHR24567:SF28">
    <property type="entry name" value="LISTERIOLYSIN REGULATORY PROTEIN"/>
    <property type="match status" value="1"/>
</dbReference>
<accession>A0AAD1DVB5</accession>
<feature type="domain" description="Cyclic nucleotide-binding" evidence="4">
    <location>
        <begin position="18"/>
        <end position="117"/>
    </location>
</feature>
<feature type="domain" description="HTH crp-type" evidence="5">
    <location>
        <begin position="131"/>
        <end position="197"/>
    </location>
</feature>
<evidence type="ECO:0000313" key="6">
    <source>
        <dbReference type="EMBL" id="AZB17683.1"/>
    </source>
</evidence>
<dbReference type="InterPro" id="IPR036390">
    <property type="entry name" value="WH_DNA-bd_sf"/>
</dbReference>
<gene>
    <name evidence="6" type="ORF">EG352_07830</name>
</gene>
<dbReference type="InterPro" id="IPR050397">
    <property type="entry name" value="Env_Response_Regulators"/>
</dbReference>
<evidence type="ECO:0000313" key="7">
    <source>
        <dbReference type="Proteomes" id="UP000269015"/>
    </source>
</evidence>
<dbReference type="InterPro" id="IPR014710">
    <property type="entry name" value="RmlC-like_jellyroll"/>
</dbReference>
<reference evidence="6 7" key="1">
    <citation type="submission" date="2018-11" db="EMBL/GenBank/DDBJ databases">
        <title>Proposal to divide the Flavobacteriaceae and reorganize its genera based on Amino Acid Identity values calculated from whole genome sequences.</title>
        <authorList>
            <person name="Nicholson A.C."/>
            <person name="Gulvik C.A."/>
            <person name="Whitney A.M."/>
            <person name="Humrighouse B.W."/>
            <person name="Bell M."/>
            <person name="Holmes B."/>
            <person name="Steigerwalt A.G."/>
            <person name="Villarma A."/>
            <person name="Sheth M."/>
            <person name="Batra D."/>
            <person name="Pryor J."/>
            <person name="Bernardet J.-F."/>
            <person name="Hugo C."/>
            <person name="Kampfer P."/>
            <person name="Newman J."/>
            <person name="McQuiston J.R."/>
        </authorList>
    </citation>
    <scope>NUCLEOTIDE SEQUENCE [LARGE SCALE GENOMIC DNA]</scope>
    <source>
        <strain evidence="6 7">H5559</strain>
    </source>
</reference>
<keyword evidence="1" id="KW-0805">Transcription regulation</keyword>
<evidence type="ECO:0000256" key="3">
    <source>
        <dbReference type="ARBA" id="ARBA00023163"/>
    </source>
</evidence>
<keyword evidence="3" id="KW-0804">Transcription</keyword>
<dbReference type="PRINTS" id="PR00034">
    <property type="entry name" value="HTHCRP"/>
</dbReference>
<dbReference type="CDD" id="cd00038">
    <property type="entry name" value="CAP_ED"/>
    <property type="match status" value="1"/>
</dbReference>
<dbReference type="SMART" id="SM00100">
    <property type="entry name" value="cNMP"/>
    <property type="match status" value="1"/>
</dbReference>
<protein>
    <submittedName>
        <fullName evidence="6">Crp/Fnr family transcriptional regulator</fullName>
    </submittedName>
</protein>
<dbReference type="PROSITE" id="PS50042">
    <property type="entry name" value="CNMP_BINDING_3"/>
    <property type="match status" value="1"/>
</dbReference>
<dbReference type="InterPro" id="IPR012318">
    <property type="entry name" value="HTH_CRP"/>
</dbReference>
<dbReference type="GO" id="GO:0003677">
    <property type="term" value="F:DNA binding"/>
    <property type="evidence" value="ECO:0007669"/>
    <property type="project" value="UniProtKB-KW"/>
</dbReference>
<dbReference type="InterPro" id="IPR000595">
    <property type="entry name" value="cNMP-bd_dom"/>
</dbReference>
<evidence type="ECO:0000256" key="2">
    <source>
        <dbReference type="ARBA" id="ARBA00023125"/>
    </source>
</evidence>
<dbReference type="Proteomes" id="UP000269015">
    <property type="component" value="Chromosome"/>
</dbReference>